<dbReference type="Pfam" id="PF02517">
    <property type="entry name" value="Rce1-like"/>
    <property type="match status" value="1"/>
</dbReference>
<keyword evidence="2" id="KW-0472">Membrane</keyword>
<protein>
    <recommendedName>
        <fullName evidence="3">CAAX prenyl protease 2/Lysostaphin resistance protein A-like domain-containing protein</fullName>
    </recommendedName>
</protein>
<dbReference type="PANTHER" id="PTHR35797:SF1">
    <property type="entry name" value="PROTEASE"/>
    <property type="match status" value="1"/>
</dbReference>
<reference evidence="4" key="1">
    <citation type="submission" date="2020-02" db="EMBL/GenBank/DDBJ databases">
        <authorList>
            <person name="Meier V. D."/>
        </authorList>
    </citation>
    <scope>NUCLEOTIDE SEQUENCE</scope>
    <source>
        <strain evidence="4">AVDCRST_MAG55</strain>
    </source>
</reference>
<keyword evidence="2" id="KW-1133">Transmembrane helix</keyword>
<evidence type="ECO:0000256" key="1">
    <source>
        <dbReference type="SAM" id="MobiDB-lite"/>
    </source>
</evidence>
<accession>A0A6J4PSD1</accession>
<dbReference type="AlphaFoldDB" id="A0A6J4PSD1"/>
<sequence length="216" mass="23932">MPPVYFVAASLVLGAAPLGALIEEWPLIFTSYLPKVVMVFLIVSLWEEIGWMGFALPRLQDRYGPLMASVVVGVLWALWHLPAYFNSTQVVADKVGLGEVDRLLYLLPLLILLAVLTRIVMTWLFNVTMGSVIVVTLFHAAFNISNNDLVTAFMPEMNSIFANNGWLYAVLGVLALFLTLFTRGRLSYEPDQATPQEVPSGKVERPISGSEMPSSR</sequence>
<dbReference type="GO" id="GO:0080120">
    <property type="term" value="P:CAAX-box protein maturation"/>
    <property type="evidence" value="ECO:0007669"/>
    <property type="project" value="UniProtKB-ARBA"/>
</dbReference>
<evidence type="ECO:0000313" key="4">
    <source>
        <dbReference type="EMBL" id="CAA9424588.1"/>
    </source>
</evidence>
<gene>
    <name evidence="4" type="ORF">AVDCRST_MAG55-2225</name>
</gene>
<feature type="transmembrane region" description="Helical" evidence="2">
    <location>
        <begin position="36"/>
        <end position="56"/>
    </location>
</feature>
<feature type="transmembrane region" description="Helical" evidence="2">
    <location>
        <begin position="63"/>
        <end position="82"/>
    </location>
</feature>
<proteinExistence type="predicted"/>
<feature type="transmembrane region" description="Helical" evidence="2">
    <location>
        <begin position="127"/>
        <end position="145"/>
    </location>
</feature>
<evidence type="ECO:0000256" key="2">
    <source>
        <dbReference type="SAM" id="Phobius"/>
    </source>
</evidence>
<feature type="transmembrane region" description="Helical" evidence="2">
    <location>
        <begin position="102"/>
        <end position="120"/>
    </location>
</feature>
<feature type="region of interest" description="Disordered" evidence="1">
    <location>
        <begin position="190"/>
        <end position="216"/>
    </location>
</feature>
<dbReference type="GO" id="GO:0004175">
    <property type="term" value="F:endopeptidase activity"/>
    <property type="evidence" value="ECO:0007669"/>
    <property type="project" value="UniProtKB-ARBA"/>
</dbReference>
<dbReference type="InterPro" id="IPR042150">
    <property type="entry name" value="MmRce1-like"/>
</dbReference>
<feature type="transmembrane region" description="Helical" evidence="2">
    <location>
        <begin position="165"/>
        <end position="182"/>
    </location>
</feature>
<dbReference type="EMBL" id="CADCUZ010000105">
    <property type="protein sequence ID" value="CAA9424588.1"/>
    <property type="molecule type" value="Genomic_DNA"/>
</dbReference>
<dbReference type="PANTHER" id="PTHR35797">
    <property type="entry name" value="PROTEASE-RELATED"/>
    <property type="match status" value="1"/>
</dbReference>
<keyword evidence="2" id="KW-0812">Transmembrane</keyword>
<name>A0A6J4PSD1_9ACTN</name>
<feature type="domain" description="CAAX prenyl protease 2/Lysostaphin resistance protein A-like" evidence="3">
    <location>
        <begin position="32"/>
        <end position="144"/>
    </location>
</feature>
<evidence type="ECO:0000259" key="3">
    <source>
        <dbReference type="Pfam" id="PF02517"/>
    </source>
</evidence>
<dbReference type="InterPro" id="IPR003675">
    <property type="entry name" value="Rce1/LyrA-like_dom"/>
</dbReference>
<organism evidence="4">
    <name type="scientific">uncultured Rubrobacteraceae bacterium</name>
    <dbReference type="NCBI Taxonomy" id="349277"/>
    <lineage>
        <taxon>Bacteria</taxon>
        <taxon>Bacillati</taxon>
        <taxon>Actinomycetota</taxon>
        <taxon>Rubrobacteria</taxon>
        <taxon>Rubrobacterales</taxon>
        <taxon>Rubrobacteraceae</taxon>
        <taxon>environmental samples</taxon>
    </lineage>
</organism>